<evidence type="ECO:0000313" key="1">
    <source>
        <dbReference type="EMBL" id="KAJ7028717.1"/>
    </source>
</evidence>
<proteinExistence type="predicted"/>
<dbReference type="Proteomes" id="UP001218188">
    <property type="component" value="Unassembled WGS sequence"/>
</dbReference>
<keyword evidence="2" id="KW-1185">Reference proteome</keyword>
<gene>
    <name evidence="1" type="ORF">C8F04DRAFT_51990</name>
</gene>
<organism evidence="1 2">
    <name type="scientific">Mycena alexandri</name>
    <dbReference type="NCBI Taxonomy" id="1745969"/>
    <lineage>
        <taxon>Eukaryota</taxon>
        <taxon>Fungi</taxon>
        <taxon>Dikarya</taxon>
        <taxon>Basidiomycota</taxon>
        <taxon>Agaricomycotina</taxon>
        <taxon>Agaricomycetes</taxon>
        <taxon>Agaricomycetidae</taxon>
        <taxon>Agaricales</taxon>
        <taxon>Marasmiineae</taxon>
        <taxon>Mycenaceae</taxon>
        <taxon>Mycena</taxon>
    </lineage>
</organism>
<sequence>MSCGGFRLVLLPGTVHAQGNNIAAVLSFRPTKPKSPQRWAGASRSGFELKRIINEFDKVSSKRTRRRSVFSREYCSSTLKTYCTISFNSHWLWYPEDTALILFLSREIRARVPNPEVEL</sequence>
<reference evidence="1" key="1">
    <citation type="submission" date="2023-03" db="EMBL/GenBank/DDBJ databases">
        <title>Massive genome expansion in bonnet fungi (Mycena s.s.) driven by repeated elements and novel gene families across ecological guilds.</title>
        <authorList>
            <consortium name="Lawrence Berkeley National Laboratory"/>
            <person name="Harder C.B."/>
            <person name="Miyauchi S."/>
            <person name="Viragh M."/>
            <person name="Kuo A."/>
            <person name="Thoen E."/>
            <person name="Andreopoulos B."/>
            <person name="Lu D."/>
            <person name="Skrede I."/>
            <person name="Drula E."/>
            <person name="Henrissat B."/>
            <person name="Morin E."/>
            <person name="Kohler A."/>
            <person name="Barry K."/>
            <person name="LaButti K."/>
            <person name="Morin E."/>
            <person name="Salamov A."/>
            <person name="Lipzen A."/>
            <person name="Mereny Z."/>
            <person name="Hegedus B."/>
            <person name="Baldrian P."/>
            <person name="Stursova M."/>
            <person name="Weitz H."/>
            <person name="Taylor A."/>
            <person name="Grigoriev I.V."/>
            <person name="Nagy L.G."/>
            <person name="Martin F."/>
            <person name="Kauserud H."/>
        </authorList>
    </citation>
    <scope>NUCLEOTIDE SEQUENCE</scope>
    <source>
        <strain evidence="1">CBHHK200</strain>
    </source>
</reference>
<dbReference type="EMBL" id="JARJCM010000109">
    <property type="protein sequence ID" value="KAJ7028717.1"/>
    <property type="molecule type" value="Genomic_DNA"/>
</dbReference>
<evidence type="ECO:0000313" key="2">
    <source>
        <dbReference type="Proteomes" id="UP001218188"/>
    </source>
</evidence>
<dbReference type="AlphaFoldDB" id="A0AAD6WXC9"/>
<name>A0AAD6WXC9_9AGAR</name>
<comment type="caution">
    <text evidence="1">The sequence shown here is derived from an EMBL/GenBank/DDBJ whole genome shotgun (WGS) entry which is preliminary data.</text>
</comment>
<protein>
    <submittedName>
        <fullName evidence="1">Uncharacterized protein</fullName>
    </submittedName>
</protein>
<accession>A0AAD6WXC9</accession>